<dbReference type="PANTHER" id="PTHR38096:SF1">
    <property type="entry name" value="ENTEROBACTIN SYNTHASE COMPONENT D"/>
    <property type="match status" value="1"/>
</dbReference>
<evidence type="ECO:0000313" key="14">
    <source>
        <dbReference type="EMBL" id="MBN3576509.1"/>
    </source>
</evidence>
<gene>
    <name evidence="14" type="ORF">JYA62_02345</name>
</gene>
<keyword evidence="6 14" id="KW-0808">Transferase</keyword>
<evidence type="ECO:0000256" key="4">
    <source>
        <dbReference type="ARBA" id="ARBA00011503"/>
    </source>
</evidence>
<name>A0ABS3A0G9_9VIBR</name>
<dbReference type="EMBL" id="JAFHLB010000002">
    <property type="protein sequence ID" value="MBN3576509.1"/>
    <property type="molecule type" value="Genomic_DNA"/>
</dbReference>
<organism evidence="14 15">
    <name type="scientific">Vibrio neptunius</name>
    <dbReference type="NCBI Taxonomy" id="170651"/>
    <lineage>
        <taxon>Bacteria</taxon>
        <taxon>Pseudomonadati</taxon>
        <taxon>Pseudomonadota</taxon>
        <taxon>Gammaproteobacteria</taxon>
        <taxon>Vibrionales</taxon>
        <taxon>Vibrionaceae</taxon>
        <taxon>Vibrio</taxon>
    </lineage>
</organism>
<evidence type="ECO:0000256" key="7">
    <source>
        <dbReference type="ARBA" id="ARBA00023191"/>
    </source>
</evidence>
<evidence type="ECO:0000256" key="10">
    <source>
        <dbReference type="ARBA" id="ARBA00049176"/>
    </source>
</evidence>
<dbReference type="InterPro" id="IPR041354">
    <property type="entry name" value="4PPT_N"/>
</dbReference>
<sequence length="240" mass="27225">MNTLIEKTKSKPSWLQRLSNIPFTVNQMELIVFIVAYDKSLFPKSGYPVETLPYSIQKANVSRQAEFVAGRVATQNALTRLGESHKIGINLDRSPDFPDHLHGSISHCENYAVAVVERKEKLADHHIGVDIQRLLSSQEVQDTHSFIAREQEINLLVQTGLSRNEAVTLLFSAKEALYKAIYPQVEEILEFDVVRLVKSGEHCLMFESNQYLISKGVSRTLESRYTWFQQCVICLSKVAA</sequence>
<evidence type="ECO:0000256" key="2">
    <source>
        <dbReference type="ARBA" id="ARBA00004993"/>
    </source>
</evidence>
<comment type="caution">
    <text evidence="14">The sequence shown here is derived from an EMBL/GenBank/DDBJ whole genome shotgun (WGS) entry which is preliminary data.</text>
</comment>
<feature type="domain" description="4'-phosphopantetheinyl transferase N-terminal" evidence="13">
    <location>
        <begin position="56"/>
        <end position="116"/>
    </location>
</feature>
<evidence type="ECO:0000256" key="11">
    <source>
        <dbReference type="ARBA" id="ARBA00049191"/>
    </source>
</evidence>
<dbReference type="InterPro" id="IPR008278">
    <property type="entry name" value="4-PPantetheinyl_Trfase_dom"/>
</dbReference>
<dbReference type="PANTHER" id="PTHR38096">
    <property type="entry name" value="ENTEROBACTIN SYNTHASE COMPONENT D"/>
    <property type="match status" value="1"/>
</dbReference>
<comment type="function">
    <text evidence="1">Involved in the biosynthesis of the siderophore enterobactin (enterochelin), which is a macrocyclic trimeric lactone of N-(2,3-dihydroxybenzoyl)-serine. The serine trilactone serves as a scaffolding for the three catechol functionalities that provide hexadentate coordination for the tightly ligated iron(2+) atoms. Plays an essential role in the assembly of the enterobactin by catalyzing the transfer of the 4'-phosphopantetheine (Ppant) moiety from coenzyme A to the apo-domains of both EntB (ArCP domain) and EntF (PCP domain) to yield their holo-forms which make them competent for the activation of 2,3-dihydroxybenzoate (DHB) and L-serine, respectively.</text>
</comment>
<evidence type="ECO:0000256" key="3">
    <source>
        <dbReference type="ARBA" id="ARBA00008342"/>
    </source>
</evidence>
<dbReference type="Pfam" id="PF01648">
    <property type="entry name" value="ACPS"/>
    <property type="match status" value="1"/>
</dbReference>
<evidence type="ECO:0000256" key="5">
    <source>
        <dbReference type="ARBA" id="ARBA00019087"/>
    </source>
</evidence>
<evidence type="ECO:0000256" key="1">
    <source>
        <dbReference type="ARBA" id="ARBA00003937"/>
    </source>
</evidence>
<comment type="similarity">
    <text evidence="3">Belongs to the P-Pant transferase superfamily. EntD family.</text>
</comment>
<evidence type="ECO:0000313" key="15">
    <source>
        <dbReference type="Proteomes" id="UP000779070"/>
    </source>
</evidence>
<dbReference type="PRINTS" id="PR01399">
    <property type="entry name" value="ENTSNTHTASED"/>
</dbReference>
<comment type="subunit">
    <text evidence="4">EntB, EntD, EntE, and EntF form a multienzyme complex called enterobactin synthase.</text>
</comment>
<keyword evidence="7" id="KW-0259">Enterobactin biosynthesis</keyword>
<dbReference type="SUPFAM" id="SSF56214">
    <property type="entry name" value="4'-phosphopantetheinyl transferase"/>
    <property type="match status" value="1"/>
</dbReference>
<dbReference type="InterPro" id="IPR003542">
    <property type="entry name" value="Enbac_synth_compD-like"/>
</dbReference>
<evidence type="ECO:0000259" key="12">
    <source>
        <dbReference type="Pfam" id="PF01648"/>
    </source>
</evidence>
<dbReference type="Pfam" id="PF17837">
    <property type="entry name" value="4PPT_N"/>
    <property type="match status" value="1"/>
</dbReference>
<accession>A0ABS3A0G9</accession>
<comment type="catalytic activity">
    <reaction evidence="10">
        <text>apo-[aryl-carrier protein] + CoA = holo-[aryl-carrier protein] + adenosine 3',5'-bisphosphate + H(+)</text>
        <dbReference type="Rhea" id="RHEA:48404"/>
        <dbReference type="Rhea" id="RHEA-COMP:15903"/>
        <dbReference type="Rhea" id="RHEA-COMP:17557"/>
        <dbReference type="ChEBI" id="CHEBI:15378"/>
        <dbReference type="ChEBI" id="CHEBI:29999"/>
        <dbReference type="ChEBI" id="CHEBI:57287"/>
        <dbReference type="ChEBI" id="CHEBI:58343"/>
        <dbReference type="ChEBI" id="CHEBI:64479"/>
    </reaction>
</comment>
<dbReference type="InterPro" id="IPR037143">
    <property type="entry name" value="4-PPantetheinyl_Trfase_dom_sf"/>
</dbReference>
<dbReference type="Proteomes" id="UP000779070">
    <property type="component" value="Unassembled WGS sequence"/>
</dbReference>
<dbReference type="Gene3D" id="3.90.470.20">
    <property type="entry name" value="4'-phosphopantetheinyl transferase domain"/>
    <property type="match status" value="1"/>
</dbReference>
<dbReference type="GO" id="GO:0016740">
    <property type="term" value="F:transferase activity"/>
    <property type="evidence" value="ECO:0007669"/>
    <property type="project" value="UniProtKB-KW"/>
</dbReference>
<proteinExistence type="inferred from homology"/>
<evidence type="ECO:0000259" key="13">
    <source>
        <dbReference type="Pfam" id="PF17837"/>
    </source>
</evidence>
<reference evidence="14 15" key="1">
    <citation type="submission" date="2021-02" db="EMBL/GenBank/DDBJ databases">
        <title>Draft Genome Sequences of 5 Vibrio neptunius Strains Isolated From of Bivalve Hatcheries.</title>
        <authorList>
            <person name="Galvis F."/>
            <person name="Barja J.L."/>
            <person name="Lemos M.L."/>
            <person name="Balado M."/>
        </authorList>
    </citation>
    <scope>NUCLEOTIDE SEQUENCE [LARGE SCALE GENOMIC DNA]</scope>
    <source>
        <strain evidence="14 15">PP-145.98</strain>
    </source>
</reference>
<comment type="catalytic activity">
    <reaction evidence="11">
        <text>apo-[peptidyl-carrier protein] + CoA = holo-[peptidyl-carrier protein] + adenosine 3',5'-bisphosphate + H(+)</text>
        <dbReference type="Rhea" id="RHEA:46228"/>
        <dbReference type="Rhea" id="RHEA-COMP:11479"/>
        <dbReference type="Rhea" id="RHEA-COMP:11480"/>
        <dbReference type="ChEBI" id="CHEBI:15378"/>
        <dbReference type="ChEBI" id="CHEBI:29999"/>
        <dbReference type="ChEBI" id="CHEBI:57287"/>
        <dbReference type="ChEBI" id="CHEBI:58343"/>
        <dbReference type="ChEBI" id="CHEBI:64479"/>
    </reaction>
</comment>
<evidence type="ECO:0000256" key="8">
    <source>
        <dbReference type="ARBA" id="ARBA00029894"/>
    </source>
</evidence>
<comment type="pathway">
    <text evidence="2">Siderophore biosynthesis; enterobactin biosynthesis.</text>
</comment>
<feature type="domain" description="4'-phosphopantetheinyl transferase" evidence="12">
    <location>
        <begin position="127"/>
        <end position="198"/>
    </location>
</feature>
<protein>
    <recommendedName>
        <fullName evidence="5">Enterobactin synthase component D</fullName>
    </recommendedName>
    <alternativeName>
        <fullName evidence="8">4'-phosphopantetheinyl transferase EntD</fullName>
    </alternativeName>
    <alternativeName>
        <fullName evidence="9">Enterochelin synthase D</fullName>
    </alternativeName>
</protein>
<keyword evidence="15" id="KW-1185">Reference proteome</keyword>
<evidence type="ECO:0000256" key="6">
    <source>
        <dbReference type="ARBA" id="ARBA00022679"/>
    </source>
</evidence>
<evidence type="ECO:0000256" key="9">
    <source>
        <dbReference type="ARBA" id="ARBA00031996"/>
    </source>
</evidence>